<reference evidence="4 5" key="1">
    <citation type="submission" date="2017-05" db="EMBL/GenBank/DDBJ databases">
        <authorList>
            <person name="Varghese N."/>
            <person name="Submissions S."/>
        </authorList>
    </citation>
    <scope>NUCLEOTIDE SEQUENCE [LARGE SCALE GENOMIC DNA]</scope>
    <source>
        <strain evidence="4 5">DSM 100094</strain>
    </source>
</reference>
<dbReference type="PROSITE" id="PS50404">
    <property type="entry name" value="GST_NTER"/>
    <property type="match status" value="1"/>
</dbReference>
<evidence type="ECO:0000313" key="4">
    <source>
        <dbReference type="EMBL" id="SMO95186.1"/>
    </source>
</evidence>
<dbReference type="EMBL" id="FXTK01000022">
    <property type="protein sequence ID" value="SMO95186.1"/>
    <property type="molecule type" value="Genomic_DNA"/>
</dbReference>
<feature type="domain" description="GST C-terminal" evidence="3">
    <location>
        <begin position="88"/>
        <end position="209"/>
    </location>
</feature>
<gene>
    <name evidence="4" type="ORF">SAMN06265221_12235</name>
</gene>
<evidence type="ECO:0000313" key="5">
    <source>
        <dbReference type="Proteomes" id="UP000319014"/>
    </source>
</evidence>
<dbReference type="PANTHER" id="PTHR44051:SF8">
    <property type="entry name" value="GLUTATHIONE S-TRANSFERASE GSTA"/>
    <property type="match status" value="1"/>
</dbReference>
<dbReference type="AlphaFoldDB" id="A0A521FG71"/>
<dbReference type="SFLD" id="SFLDS00019">
    <property type="entry name" value="Glutathione_Transferase_(cytos"/>
    <property type="match status" value="1"/>
</dbReference>
<dbReference type="CDD" id="cd03046">
    <property type="entry name" value="GST_N_GTT1_like"/>
    <property type="match status" value="1"/>
</dbReference>
<organism evidence="4 5">
    <name type="scientific">Paracoccus laeviglucosivorans</name>
    <dbReference type="NCBI Taxonomy" id="1197861"/>
    <lineage>
        <taxon>Bacteria</taxon>
        <taxon>Pseudomonadati</taxon>
        <taxon>Pseudomonadota</taxon>
        <taxon>Alphaproteobacteria</taxon>
        <taxon>Rhodobacterales</taxon>
        <taxon>Paracoccaceae</taxon>
        <taxon>Paracoccus</taxon>
    </lineage>
</organism>
<comment type="similarity">
    <text evidence="1">Belongs to the GST superfamily.</text>
</comment>
<proteinExistence type="inferred from homology"/>
<keyword evidence="4" id="KW-0808">Transferase</keyword>
<dbReference type="RefSeq" id="WP_142664546.1">
    <property type="nucleotide sequence ID" value="NZ_FXTK01000022.1"/>
</dbReference>
<dbReference type="FunFam" id="3.40.30.10:FF:000331">
    <property type="entry name" value="Glutathione S-transferase"/>
    <property type="match status" value="1"/>
</dbReference>
<dbReference type="SUPFAM" id="SSF47616">
    <property type="entry name" value="GST C-terminal domain-like"/>
    <property type="match status" value="1"/>
</dbReference>
<dbReference type="InterPro" id="IPR004045">
    <property type="entry name" value="Glutathione_S-Trfase_N"/>
</dbReference>
<dbReference type="Gene3D" id="3.40.30.10">
    <property type="entry name" value="Glutaredoxin"/>
    <property type="match status" value="1"/>
</dbReference>
<protein>
    <submittedName>
        <fullName evidence="4">Glutathione S-transferase</fullName>
    </submittedName>
</protein>
<evidence type="ECO:0000256" key="1">
    <source>
        <dbReference type="RuleBase" id="RU003494"/>
    </source>
</evidence>
<dbReference type="Pfam" id="PF00043">
    <property type="entry name" value="GST_C"/>
    <property type="match status" value="1"/>
</dbReference>
<dbReference type="Proteomes" id="UP000319014">
    <property type="component" value="Unassembled WGS sequence"/>
</dbReference>
<dbReference type="InterPro" id="IPR036282">
    <property type="entry name" value="Glutathione-S-Trfase_C_sf"/>
</dbReference>
<dbReference type="GO" id="GO:0016740">
    <property type="term" value="F:transferase activity"/>
    <property type="evidence" value="ECO:0007669"/>
    <property type="project" value="UniProtKB-KW"/>
</dbReference>
<dbReference type="InterPro" id="IPR040079">
    <property type="entry name" value="Glutathione_S-Trfase"/>
</dbReference>
<dbReference type="Gene3D" id="1.20.1050.10">
    <property type="match status" value="1"/>
</dbReference>
<sequence length="209" mass="23202">MLTITTYDWVPDMAVGYVRDLRIRWACLEAGLPYTVETTSVREKTPQHFARQPFGQVPILRDGDLSLFESGAILLYLAERQPALMPQDAKGRAETQQWLIAALNSLEPAVMTLTIARIFDQDAHADALALPRMHERLGQLAAVIANREFIAAGRFTVADILVADVLRIVDSLAELGPYPDLADYMTRMTARPAFQQAHDAQVAHFAKAA</sequence>
<evidence type="ECO:0000259" key="3">
    <source>
        <dbReference type="PROSITE" id="PS50405"/>
    </source>
</evidence>
<accession>A0A521FG71</accession>
<dbReference type="SFLD" id="SFLDG00358">
    <property type="entry name" value="Main_(cytGST)"/>
    <property type="match status" value="1"/>
</dbReference>
<dbReference type="OrthoDB" id="9811242at2"/>
<dbReference type="Pfam" id="PF02798">
    <property type="entry name" value="GST_N"/>
    <property type="match status" value="1"/>
</dbReference>
<evidence type="ECO:0000259" key="2">
    <source>
        <dbReference type="PROSITE" id="PS50404"/>
    </source>
</evidence>
<dbReference type="InterPro" id="IPR010987">
    <property type="entry name" value="Glutathione-S-Trfase_C-like"/>
</dbReference>
<dbReference type="SUPFAM" id="SSF52833">
    <property type="entry name" value="Thioredoxin-like"/>
    <property type="match status" value="1"/>
</dbReference>
<keyword evidence="5" id="KW-1185">Reference proteome</keyword>
<dbReference type="InterPro" id="IPR036249">
    <property type="entry name" value="Thioredoxin-like_sf"/>
</dbReference>
<feature type="domain" description="GST N-terminal" evidence="2">
    <location>
        <begin position="22"/>
        <end position="85"/>
    </location>
</feature>
<dbReference type="PANTHER" id="PTHR44051">
    <property type="entry name" value="GLUTATHIONE S-TRANSFERASE-RELATED"/>
    <property type="match status" value="1"/>
</dbReference>
<dbReference type="InterPro" id="IPR004046">
    <property type="entry name" value="GST_C"/>
</dbReference>
<dbReference type="CDD" id="cd03207">
    <property type="entry name" value="GST_C_8"/>
    <property type="match status" value="1"/>
</dbReference>
<dbReference type="PROSITE" id="PS50405">
    <property type="entry name" value="GST_CTER"/>
    <property type="match status" value="1"/>
</dbReference>
<name>A0A521FG71_9RHOB</name>